<sequence length="211" mass="23270">MNQADARTRLLEATEQVLLEDGLAALSVRRVTGLAGMNVNAVNYTFGSKDALLRALMLRIMEPALAERSRRLDEVIRTPGHTVEDLVVAFLSPHVSADAQQIALFMEIGVKPVLEGDVRFEQTREDIVQEGIGRLVAALSPLLPEVPTEVLAFRVETMLGMSLMHAMNRDYLADKYGLVKGERNQYLIDDVVHFFSHGLAAPTQLHPLPGS</sequence>
<comment type="caution">
    <text evidence="4">The sequence shown here is derived from an EMBL/GenBank/DDBJ whole genome shotgun (WGS) entry which is preliminary data.</text>
</comment>
<dbReference type="GO" id="GO:0003700">
    <property type="term" value="F:DNA-binding transcription factor activity"/>
    <property type="evidence" value="ECO:0007669"/>
    <property type="project" value="TreeGrafter"/>
</dbReference>
<dbReference type="Gene3D" id="1.10.357.10">
    <property type="entry name" value="Tetracycline Repressor, domain 2"/>
    <property type="match status" value="1"/>
</dbReference>
<dbReference type="GO" id="GO:0000976">
    <property type="term" value="F:transcription cis-regulatory region binding"/>
    <property type="evidence" value="ECO:0007669"/>
    <property type="project" value="TreeGrafter"/>
</dbReference>
<dbReference type="EMBL" id="MLIQ01000032">
    <property type="protein sequence ID" value="OHU47712.1"/>
    <property type="molecule type" value="Genomic_DNA"/>
</dbReference>
<dbReference type="Proteomes" id="UP000180043">
    <property type="component" value="Unassembled WGS sequence"/>
</dbReference>
<keyword evidence="1 2" id="KW-0238">DNA-binding</keyword>
<evidence type="ECO:0000313" key="5">
    <source>
        <dbReference type="Proteomes" id="UP000180043"/>
    </source>
</evidence>
<dbReference type="PROSITE" id="PS50977">
    <property type="entry name" value="HTH_TETR_2"/>
    <property type="match status" value="1"/>
</dbReference>
<dbReference type="InterPro" id="IPR001647">
    <property type="entry name" value="HTH_TetR"/>
</dbReference>
<organism evidence="4 5">
    <name type="scientific">Mycobacteroides chelonae</name>
    <name type="common">Mycobacterium chelonae</name>
    <dbReference type="NCBI Taxonomy" id="1774"/>
    <lineage>
        <taxon>Bacteria</taxon>
        <taxon>Bacillati</taxon>
        <taxon>Actinomycetota</taxon>
        <taxon>Actinomycetes</taxon>
        <taxon>Mycobacteriales</taxon>
        <taxon>Mycobacteriaceae</taxon>
        <taxon>Mycobacteroides</taxon>
    </lineage>
</organism>
<dbReference type="InterPro" id="IPR009057">
    <property type="entry name" value="Homeodomain-like_sf"/>
</dbReference>
<protein>
    <submittedName>
        <fullName evidence="4">TetR family transcriptional regulator</fullName>
    </submittedName>
</protein>
<evidence type="ECO:0000313" key="4">
    <source>
        <dbReference type="EMBL" id="OHU47712.1"/>
    </source>
</evidence>
<dbReference type="Pfam" id="PF17939">
    <property type="entry name" value="TetR_C_30"/>
    <property type="match status" value="1"/>
</dbReference>
<dbReference type="PANTHER" id="PTHR30055">
    <property type="entry name" value="HTH-TYPE TRANSCRIPTIONAL REGULATOR RUTR"/>
    <property type="match status" value="1"/>
</dbReference>
<dbReference type="Pfam" id="PF00440">
    <property type="entry name" value="TetR_N"/>
    <property type="match status" value="1"/>
</dbReference>
<evidence type="ECO:0000259" key="3">
    <source>
        <dbReference type="PROSITE" id="PS50977"/>
    </source>
</evidence>
<name>A0A1S1LH98_MYCCH</name>
<dbReference type="InterPro" id="IPR050109">
    <property type="entry name" value="HTH-type_TetR-like_transc_reg"/>
</dbReference>
<dbReference type="SUPFAM" id="SSF46689">
    <property type="entry name" value="Homeodomain-like"/>
    <property type="match status" value="1"/>
</dbReference>
<feature type="DNA-binding region" description="H-T-H motif" evidence="2">
    <location>
        <begin position="27"/>
        <end position="46"/>
    </location>
</feature>
<proteinExistence type="predicted"/>
<dbReference type="InterPro" id="IPR036271">
    <property type="entry name" value="Tet_transcr_reg_TetR-rel_C_sf"/>
</dbReference>
<dbReference type="InterPro" id="IPR041586">
    <property type="entry name" value="PsrA_TetR_C"/>
</dbReference>
<dbReference type="SUPFAM" id="SSF48498">
    <property type="entry name" value="Tetracyclin repressor-like, C-terminal domain"/>
    <property type="match status" value="1"/>
</dbReference>
<dbReference type="RefSeq" id="WP_057969860.1">
    <property type="nucleotide sequence ID" value="NZ_MLII01000040.1"/>
</dbReference>
<dbReference type="AlphaFoldDB" id="A0A1S1LH98"/>
<accession>A0A1S1LH98</accession>
<dbReference type="PANTHER" id="PTHR30055:SF235">
    <property type="entry name" value="TRANSCRIPTIONAL REGULATORY PROTEIN"/>
    <property type="match status" value="1"/>
</dbReference>
<gene>
    <name evidence="4" type="ORF">BKG82_25550</name>
</gene>
<feature type="domain" description="HTH tetR-type" evidence="3">
    <location>
        <begin position="4"/>
        <end position="64"/>
    </location>
</feature>
<reference evidence="4 5" key="1">
    <citation type="submission" date="2016-10" db="EMBL/GenBank/DDBJ databases">
        <title>Evaluation of Human, Veterinary and Environmental Mycobacterium chelonae Isolates by Core Genome Phylogenomic Analysis, Targeted Gene Comparison, and Anti-microbial Susceptibility Patterns: A Tale of Mistaken Identities.</title>
        <authorList>
            <person name="Fogelson S.B."/>
            <person name="Camus A.C."/>
            <person name="Lorenz W."/>
            <person name="Vasireddy R."/>
            <person name="Vasireddy S."/>
            <person name="Smith T."/>
            <person name="Brown-Elliott B.A."/>
            <person name="Wallace R.J.Jr."/>
            <person name="Hasan N.A."/>
            <person name="Reischl U."/>
            <person name="Sanchez S."/>
        </authorList>
    </citation>
    <scope>NUCLEOTIDE SEQUENCE [LARGE SCALE GENOMIC DNA]</scope>
    <source>
        <strain evidence="4 5">15515</strain>
    </source>
</reference>
<evidence type="ECO:0000256" key="2">
    <source>
        <dbReference type="PROSITE-ProRule" id="PRU00335"/>
    </source>
</evidence>
<evidence type="ECO:0000256" key="1">
    <source>
        <dbReference type="ARBA" id="ARBA00023125"/>
    </source>
</evidence>